<evidence type="ECO:0000256" key="1">
    <source>
        <dbReference type="SAM" id="Phobius"/>
    </source>
</evidence>
<dbReference type="Proteomes" id="UP001139150">
    <property type="component" value="Unassembled WGS sequence"/>
</dbReference>
<protein>
    <submittedName>
        <fullName evidence="2">Uncharacterized protein</fullName>
    </submittedName>
</protein>
<accession>A0A9X2CT65</accession>
<keyword evidence="1" id="KW-0472">Membrane</keyword>
<dbReference type="AlphaFoldDB" id="A0A9X2CT65"/>
<reference evidence="2" key="1">
    <citation type="submission" date="2022-02" db="EMBL/GenBank/DDBJ databases">
        <title>Halalkalibacter sp. nov. isolated from Lonar Lake, India.</title>
        <authorList>
            <person name="Joshi A."/>
            <person name="Thite S."/>
            <person name="Lodha T."/>
        </authorList>
    </citation>
    <scope>NUCLEOTIDE SEQUENCE</scope>
    <source>
        <strain evidence="2">MEB205</strain>
    </source>
</reference>
<organism evidence="2 3">
    <name type="scientific">Halalkalibacter alkaliphilus</name>
    <dbReference type="NCBI Taxonomy" id="2917993"/>
    <lineage>
        <taxon>Bacteria</taxon>
        <taxon>Bacillati</taxon>
        <taxon>Bacillota</taxon>
        <taxon>Bacilli</taxon>
        <taxon>Bacillales</taxon>
        <taxon>Bacillaceae</taxon>
        <taxon>Halalkalibacter</taxon>
    </lineage>
</organism>
<name>A0A9X2CT65_9BACI</name>
<keyword evidence="3" id="KW-1185">Reference proteome</keyword>
<dbReference type="RefSeq" id="WP_250096719.1">
    <property type="nucleotide sequence ID" value="NZ_JAKRYL010000011.1"/>
</dbReference>
<keyword evidence="1" id="KW-0812">Transmembrane</keyword>
<sequence>MSKLKLLAAISFMIGGIFTGYLVVVAKTKEPTENKEFTYSCDEFVGDESDLQQVKLDIFDQNLVSEDNELKLHISSDTVIINSHGETLEEADISGNTLFVFYTITTRSIPAQTTPHMIIIIDE</sequence>
<evidence type="ECO:0000313" key="3">
    <source>
        <dbReference type="Proteomes" id="UP001139150"/>
    </source>
</evidence>
<feature type="transmembrane region" description="Helical" evidence="1">
    <location>
        <begin position="6"/>
        <end position="26"/>
    </location>
</feature>
<evidence type="ECO:0000313" key="2">
    <source>
        <dbReference type="EMBL" id="MCL7747825.1"/>
    </source>
</evidence>
<keyword evidence="1" id="KW-1133">Transmembrane helix</keyword>
<proteinExistence type="predicted"/>
<comment type="caution">
    <text evidence="2">The sequence shown here is derived from an EMBL/GenBank/DDBJ whole genome shotgun (WGS) entry which is preliminary data.</text>
</comment>
<gene>
    <name evidence="2" type="ORF">MF646_11905</name>
</gene>
<dbReference type="EMBL" id="JAKRYL010000011">
    <property type="protein sequence ID" value="MCL7747825.1"/>
    <property type="molecule type" value="Genomic_DNA"/>
</dbReference>